<feature type="compositionally biased region" description="Basic and acidic residues" evidence="7">
    <location>
        <begin position="169"/>
        <end position="183"/>
    </location>
</feature>
<dbReference type="GO" id="GO:0030036">
    <property type="term" value="P:actin cytoskeleton organization"/>
    <property type="evidence" value="ECO:0007669"/>
    <property type="project" value="TreeGrafter"/>
</dbReference>
<dbReference type="GO" id="GO:0046872">
    <property type="term" value="F:metal ion binding"/>
    <property type="evidence" value="ECO:0007669"/>
    <property type="project" value="UniProtKB-KW"/>
</dbReference>
<organism evidence="10 11">
    <name type="scientific">Mixia osmundae (strain CBS 9802 / IAM 14324 / JCM 22182 / KY 12970)</name>
    <dbReference type="NCBI Taxonomy" id="764103"/>
    <lineage>
        <taxon>Eukaryota</taxon>
        <taxon>Fungi</taxon>
        <taxon>Dikarya</taxon>
        <taxon>Basidiomycota</taxon>
        <taxon>Pucciniomycotina</taxon>
        <taxon>Mixiomycetes</taxon>
        <taxon>Mixiales</taxon>
        <taxon>Mixiaceae</taxon>
        <taxon>Mixia</taxon>
    </lineage>
</organism>
<feature type="compositionally biased region" description="Polar residues" evidence="7">
    <location>
        <begin position="257"/>
        <end position="267"/>
    </location>
</feature>
<dbReference type="GO" id="GO:0005634">
    <property type="term" value="C:nucleus"/>
    <property type="evidence" value="ECO:0007669"/>
    <property type="project" value="UniProtKB-SubCell"/>
</dbReference>
<feature type="compositionally biased region" description="Low complexity" evidence="7">
    <location>
        <begin position="1028"/>
        <end position="1038"/>
    </location>
</feature>
<evidence type="ECO:0000256" key="2">
    <source>
        <dbReference type="ARBA" id="ARBA00022723"/>
    </source>
</evidence>
<dbReference type="Gene3D" id="2.10.110.10">
    <property type="entry name" value="Cysteine Rich Protein"/>
    <property type="match status" value="4"/>
</dbReference>
<dbReference type="CDD" id="cd09391">
    <property type="entry name" value="LIM1_Lrg1p_like"/>
    <property type="match status" value="1"/>
</dbReference>
<feature type="domain" description="LIM zinc-binding" evidence="8">
    <location>
        <begin position="805"/>
        <end position="891"/>
    </location>
</feature>
<feature type="region of interest" description="Disordered" evidence="7">
    <location>
        <begin position="321"/>
        <end position="387"/>
    </location>
</feature>
<dbReference type="FunCoup" id="G7E9N1">
    <property type="interactions" value="169"/>
</dbReference>
<feature type="domain" description="LIM zinc-binding" evidence="8">
    <location>
        <begin position="386"/>
        <end position="448"/>
    </location>
</feature>
<feature type="region of interest" description="Disordered" evidence="7">
    <location>
        <begin position="952"/>
        <end position="1038"/>
    </location>
</feature>
<dbReference type="Pfam" id="PF00620">
    <property type="entry name" value="RhoGAP"/>
    <property type="match status" value="1"/>
</dbReference>
<dbReference type="STRING" id="764103.G7E9N1"/>
<evidence type="ECO:0000256" key="7">
    <source>
        <dbReference type="SAM" id="MobiDB-lite"/>
    </source>
</evidence>
<dbReference type="InterPro" id="IPR008936">
    <property type="entry name" value="Rho_GTPase_activation_prot"/>
</dbReference>
<dbReference type="GO" id="GO:0005737">
    <property type="term" value="C:cytoplasm"/>
    <property type="evidence" value="ECO:0007669"/>
    <property type="project" value="TreeGrafter"/>
</dbReference>
<evidence type="ECO:0000256" key="3">
    <source>
        <dbReference type="ARBA" id="ARBA00022737"/>
    </source>
</evidence>
<dbReference type="Proteomes" id="UP000009131">
    <property type="component" value="Unassembled WGS sequence"/>
</dbReference>
<dbReference type="Pfam" id="PF00412">
    <property type="entry name" value="LIM"/>
    <property type="match status" value="2"/>
</dbReference>
<dbReference type="Gene3D" id="1.10.555.10">
    <property type="entry name" value="Rho GTPase activation protein"/>
    <property type="match status" value="1"/>
</dbReference>
<protein>
    <recommendedName>
        <fullName evidence="12">RhoGAP-domain-containing protein</fullName>
    </recommendedName>
</protein>
<sequence>MVFARTCPKLYDASTYALNDIDGLARPIHAYRASSSSDRSTNSEGQYIERARTSSYDRSETNLPRGQICVEEEFKHPLSAQADRTPAYDSCLGGIGGQGGVSAIPLEHSKESRKGGKASKRGSTQSLADTSEAGTDTRRNSTSAGIIWPTATTRKDADASRSPKASSKRRSDDVIVLSKEPRQRAQSTQDKIEPAKLKKSLSSKPARPAPASSKELRSDKLSTSPKRAAKRHSVDSALADSEQTSPSRRDKSSSSRTKIASNSQSNASKRHSASSLSGSKPSKAAPATSVISQNLTSPISRVMTPSASTRSPVLLNIKTGVSEMNEKGKGRGDAPLTSPITQARSPTVSSKARPSAAVSAHPDLQPSGGPVSRNLTSTGSGSRDKSPCGSCGEAIHGQFVRALGAVYHLDCFRCQDCQTVVAQKFFPVDGANGKQYPLCEKDYFKRLNLICAKCGNALRGSYITALDMKFHVEHFTCSVCPTVFGPSDSYYEHSGQVYCHFHYSTRFATKCSGCKSAILKQFVEINRNNNDEHWHPECYMISKFWNVRLAQTTQTRKGSTSPENSEATDEAEKLIQSRSTINDSPLPDDDYRAIEARETPTTLKENQKAIEAQVFKIWTILSTFEESSAACISEMLRHVSNGAYLDGVHMAERFVLHVEALFCALDDLSAQFRLACSREISHVREARMLCKKIVSFFSLLSQTQESGEKKMSITQDLLSLVTGLAHYLKILIRIALTASLRLERDYANKTAISSFLGKLDRLARDSDAIKSSDKDVNLERQRSYGYRSLISAVSTSNGQGEAASDTCESCSLTIEEECARQGTTSRWHLTCIKCAVCKRTAGKERSAPSDTTLPMKDFRIEPQPASSDQRTPRARHGRIYCVECSSARRAEAFEHVTRLEQYAYLLCVALNKLYPLLRQRGLASKSSAQSDSGSIHEVYKDSNDIKRMKAVNLNRKNSATARKPKRSTVIASPSPRSAPTESSSSSGRTSEARDAVSTTAPGVASAPIYARPPREQPPMLSPTPEPVTSPTRPTLSRTTTAVKIVDEPSPVSASARDGDTMTNAIRDSNGITLADLHQVMQAEQEKERHPSAAQHQNSGILLSELSALECFIVKHVAALTLAELPTFQEIGDLEDLLDIIEARKGNFWGKLFKGGNEKKAVKKKGVFGVPLEVLIERHGVDSLHGCSPVPVRVPSFVDDLISAMKQMDMSIEGVFRKNGNIRRLKELTDALDRDPTSVNFQDDNPVQLAALLKKFLRELPDPLMTFKLQNLWLSSQKVRNEADRKRIIHLICCLLPKAHRDTLEVIFVFLEWVASFSHVDEETGSKMDLHNLATVICPNILYARGKDPSRDESFLAIQAVHDLLQHQNEFWQTPEEFVAILEDQELFSNPSELTSKDILRRCEYFIRAQEKAREQQQVAQPRQPIRSRGEVQASSPSVFQSPSYASQDGHNGAPLASPRSVERNPYGSLSEQPHTNGHGTSAMRPQGSTSTFSPPPSRGQSPFVYSGSPREPGYL</sequence>
<dbReference type="SUPFAM" id="SSF57716">
    <property type="entry name" value="Glucocorticoid receptor-like (DNA-binding domain)"/>
    <property type="match status" value="3"/>
</dbReference>
<dbReference type="InterPro" id="IPR001781">
    <property type="entry name" value="Znf_LIM"/>
</dbReference>
<evidence type="ECO:0000313" key="10">
    <source>
        <dbReference type="EMBL" id="GAA99350.1"/>
    </source>
</evidence>
<comment type="subcellular location">
    <subcellularLocation>
        <location evidence="1">Nucleus</location>
    </subcellularLocation>
</comment>
<feature type="region of interest" description="Disordered" evidence="7">
    <location>
        <begin position="109"/>
        <end position="290"/>
    </location>
</feature>
<dbReference type="InParanoid" id="G7E9N1"/>
<feature type="compositionally biased region" description="Polar residues" evidence="7">
    <location>
        <begin position="554"/>
        <end position="565"/>
    </location>
</feature>
<dbReference type="SUPFAM" id="SSF48350">
    <property type="entry name" value="GTPase activation domain, GAP"/>
    <property type="match status" value="1"/>
</dbReference>
<feature type="region of interest" description="Disordered" evidence="7">
    <location>
        <begin position="1412"/>
        <end position="1515"/>
    </location>
</feature>
<keyword evidence="11" id="KW-1185">Reference proteome</keyword>
<dbReference type="PROSITE" id="PS00478">
    <property type="entry name" value="LIM_DOMAIN_1"/>
    <property type="match status" value="2"/>
</dbReference>
<dbReference type="PROSITE" id="PS50023">
    <property type="entry name" value="LIM_DOMAIN_2"/>
    <property type="match status" value="3"/>
</dbReference>
<feature type="compositionally biased region" description="Polar residues" evidence="7">
    <location>
        <begin position="1467"/>
        <end position="1479"/>
    </location>
</feature>
<dbReference type="GO" id="GO:0007165">
    <property type="term" value="P:signal transduction"/>
    <property type="evidence" value="ECO:0007669"/>
    <property type="project" value="InterPro"/>
</dbReference>
<dbReference type="PANTHER" id="PTHR24215:SF10">
    <property type="entry name" value="RHO-GTPASE-ACTIVATING PROTEIN LRG1"/>
    <property type="match status" value="1"/>
</dbReference>
<dbReference type="eggNOG" id="KOG1703">
    <property type="taxonomic scope" value="Eukaryota"/>
</dbReference>
<evidence type="ECO:0000256" key="5">
    <source>
        <dbReference type="ARBA" id="ARBA00023242"/>
    </source>
</evidence>
<feature type="region of interest" description="Disordered" evidence="7">
    <location>
        <begin position="845"/>
        <end position="873"/>
    </location>
</feature>
<keyword evidence="2 6" id="KW-0479">Metal-binding</keyword>
<feature type="compositionally biased region" description="Low complexity" evidence="7">
    <location>
        <begin position="273"/>
        <end position="289"/>
    </location>
</feature>
<feature type="compositionally biased region" description="Pro residues" evidence="7">
    <location>
        <begin position="1015"/>
        <end position="1027"/>
    </location>
</feature>
<dbReference type="SMART" id="SM00324">
    <property type="entry name" value="RhoGAP"/>
    <property type="match status" value="1"/>
</dbReference>
<dbReference type="InterPro" id="IPR000198">
    <property type="entry name" value="RhoGAP_dom"/>
</dbReference>
<dbReference type="PANTHER" id="PTHR24215">
    <property type="entry name" value="RHO-GTPASE-ACTIVATING PROTEIN LRG1"/>
    <property type="match status" value="1"/>
</dbReference>
<feature type="domain" description="Rho-GAP" evidence="9">
    <location>
        <begin position="1169"/>
        <end position="1371"/>
    </location>
</feature>
<feature type="compositionally biased region" description="Low complexity" evidence="7">
    <location>
        <begin position="971"/>
        <end position="989"/>
    </location>
</feature>
<evidence type="ECO:0000256" key="6">
    <source>
        <dbReference type="PROSITE-ProRule" id="PRU00125"/>
    </source>
</evidence>
<feature type="region of interest" description="Disordered" evidence="7">
    <location>
        <begin position="554"/>
        <end position="590"/>
    </location>
</feature>
<keyword evidence="3" id="KW-0677">Repeat</keyword>
<reference evidence="10 11" key="1">
    <citation type="journal article" date="2011" name="J. Gen. Appl. Microbiol.">
        <title>Draft genome sequencing of the enigmatic basidiomycete Mixia osmundae.</title>
        <authorList>
            <person name="Nishida H."/>
            <person name="Nagatsuka Y."/>
            <person name="Sugiyama J."/>
        </authorList>
    </citation>
    <scope>NUCLEOTIDE SEQUENCE [LARGE SCALE GENOMIC DNA]</scope>
    <source>
        <strain evidence="11">CBS 9802 / IAM 14324 / JCM 22182 / KY 12970</strain>
    </source>
</reference>
<dbReference type="EMBL" id="BABT02000220">
    <property type="protein sequence ID" value="GAA99350.1"/>
    <property type="molecule type" value="Genomic_DNA"/>
</dbReference>
<keyword evidence="4 6" id="KW-0862">Zinc</keyword>
<dbReference type="SMART" id="SM00132">
    <property type="entry name" value="LIM"/>
    <property type="match status" value="3"/>
</dbReference>
<dbReference type="GO" id="GO:0030695">
    <property type="term" value="F:GTPase regulator activity"/>
    <property type="evidence" value="ECO:0007669"/>
    <property type="project" value="UniProtKB-ARBA"/>
</dbReference>
<evidence type="ECO:0000313" key="11">
    <source>
        <dbReference type="Proteomes" id="UP000009131"/>
    </source>
</evidence>
<evidence type="ECO:0000259" key="9">
    <source>
        <dbReference type="PROSITE" id="PS50238"/>
    </source>
</evidence>
<feature type="compositionally biased region" description="Low complexity" evidence="7">
    <location>
        <begin position="200"/>
        <end position="213"/>
    </location>
</feature>
<evidence type="ECO:0000259" key="8">
    <source>
        <dbReference type="PROSITE" id="PS50023"/>
    </source>
</evidence>
<feature type="compositionally biased region" description="Polar residues" evidence="7">
    <location>
        <begin position="1432"/>
        <end position="1449"/>
    </location>
</feature>
<name>G7E9N1_MIXOS</name>
<gene>
    <name evidence="10" type="primary">Mo06045</name>
    <name evidence="10" type="ORF">E5Q_06045</name>
</gene>
<proteinExistence type="predicted"/>
<evidence type="ECO:0000256" key="1">
    <source>
        <dbReference type="ARBA" id="ARBA00004123"/>
    </source>
</evidence>
<evidence type="ECO:0008006" key="12">
    <source>
        <dbReference type="Google" id="ProtNLM"/>
    </source>
</evidence>
<comment type="caution">
    <text evidence="10">The sequence shown here is derived from an EMBL/GenBank/DDBJ whole genome shotgun (WGS) entry which is preliminary data.</text>
</comment>
<feature type="region of interest" description="Disordered" evidence="7">
    <location>
        <begin position="33"/>
        <end position="61"/>
    </location>
</feature>
<dbReference type="OrthoDB" id="20689at2759"/>
<feature type="compositionally biased region" description="Polar residues" evidence="7">
    <location>
        <begin position="121"/>
        <end position="144"/>
    </location>
</feature>
<feature type="compositionally biased region" description="Polar residues" evidence="7">
    <location>
        <begin position="338"/>
        <end position="352"/>
    </location>
</feature>
<feature type="domain" description="LIM zinc-binding" evidence="8">
    <location>
        <begin position="449"/>
        <end position="509"/>
    </location>
</feature>
<keyword evidence="6" id="KW-0440">LIM domain</keyword>
<accession>G7E9N1</accession>
<dbReference type="FunFam" id="2.10.110.10:FF:000058">
    <property type="entry name" value="Rho GTPase activator Lrg11"/>
    <property type="match status" value="1"/>
</dbReference>
<dbReference type="PROSITE" id="PS50238">
    <property type="entry name" value="RHOGAP"/>
    <property type="match status" value="1"/>
</dbReference>
<dbReference type="eggNOG" id="KOG2710">
    <property type="taxonomic scope" value="Eukaryota"/>
</dbReference>
<feature type="compositionally biased region" description="Basic and acidic residues" evidence="7">
    <location>
        <begin position="47"/>
        <end position="60"/>
    </location>
</feature>
<evidence type="ECO:0000256" key="4">
    <source>
        <dbReference type="ARBA" id="ARBA00022833"/>
    </source>
</evidence>
<dbReference type="HOGENOM" id="CLU_001321_2_1_1"/>
<reference evidence="10 11" key="2">
    <citation type="journal article" date="2012" name="Open Biol.">
        <title>Characteristics of nucleosomes and linker DNA regions on the genome of the basidiomycete Mixia osmundae revealed by mono- and dinucleosome mapping.</title>
        <authorList>
            <person name="Nishida H."/>
            <person name="Kondo S."/>
            <person name="Matsumoto T."/>
            <person name="Suzuki Y."/>
            <person name="Yoshikawa H."/>
            <person name="Taylor T.D."/>
            <person name="Sugiyama J."/>
        </authorList>
    </citation>
    <scope>NUCLEOTIDE SEQUENCE [LARGE SCALE GENOMIC DNA]</scope>
    <source>
        <strain evidence="11">CBS 9802 / IAM 14324 / JCM 22182 / KY 12970</strain>
    </source>
</reference>
<dbReference type="CDD" id="cd09392">
    <property type="entry name" value="LIM2_Lrg1p_like"/>
    <property type="match status" value="1"/>
</dbReference>
<feature type="compositionally biased region" description="Low complexity" evidence="7">
    <location>
        <begin position="34"/>
        <end position="43"/>
    </location>
</feature>
<keyword evidence="5" id="KW-0539">Nucleus</keyword>